<dbReference type="Proteomes" id="UP000597762">
    <property type="component" value="Unassembled WGS sequence"/>
</dbReference>
<evidence type="ECO:0000259" key="2">
    <source>
        <dbReference type="PROSITE" id="PS50858"/>
    </source>
</evidence>
<dbReference type="InterPro" id="IPR035925">
    <property type="entry name" value="BSD_dom_sf"/>
</dbReference>
<evidence type="ECO:0000256" key="1">
    <source>
        <dbReference type="SAM" id="MobiDB-lite"/>
    </source>
</evidence>
<dbReference type="InterPro" id="IPR051494">
    <property type="entry name" value="BSD_domain-containing"/>
</dbReference>
<evidence type="ECO:0000313" key="3">
    <source>
        <dbReference type="EMBL" id="CAE1317514.1"/>
    </source>
</evidence>
<accession>A0A812E7F9</accession>
<name>A0A812E7F9_ACAPH</name>
<evidence type="ECO:0000313" key="4">
    <source>
        <dbReference type="Proteomes" id="UP000597762"/>
    </source>
</evidence>
<dbReference type="GO" id="GO:0005737">
    <property type="term" value="C:cytoplasm"/>
    <property type="evidence" value="ECO:0007669"/>
    <property type="project" value="TreeGrafter"/>
</dbReference>
<dbReference type="PROSITE" id="PS50858">
    <property type="entry name" value="BSD"/>
    <property type="match status" value="1"/>
</dbReference>
<feature type="region of interest" description="Disordered" evidence="1">
    <location>
        <begin position="369"/>
        <end position="404"/>
    </location>
</feature>
<dbReference type="AlphaFoldDB" id="A0A812E7F9"/>
<feature type="domain" description="BSD" evidence="2">
    <location>
        <begin position="153"/>
        <end position="205"/>
    </location>
</feature>
<protein>
    <submittedName>
        <fullName evidence="3">BSD domain-containing protein 1-A,BSD domain-containing protein 1-B,BSD domain-containing protein 1</fullName>
    </submittedName>
</protein>
<sequence>MAEGEQSLSGWIGSWLQTAKQKVSFSHVAENYYPDPKFSTNAFDFVKRDLAEFSSVIQSDTSKAVSMTRSTISENLKAENAAVAKSKVQQGFTHILQGISKALEVIDVEDTVNDPNQTKTAVYDRAQARLRAVQVDPGTYCHSPVSSEKFAEWLKTFDMENQKGDISELLVSNAEIRALYTNLVPTMVSHTEFWQRYFYKVHQLQQDEARKLALMKRADECKDDAFSWDDDEDWSADEELEIVDQTTLAELVDKFDQGEPTSSKPDVNENTFTRVPKVAEETHFRKAVTVEQEIGSTALVEDQVDPCLSNEQNVAELQVDTDGSVPQSQTNSESALDQLKDIPATSNFVNSDLPQNEDVTVFEKSVTEVGSKVESSENNNTEVQSLSLSEEKSEETYTTINASESISLNEDSLTTEKDHVDDNMVDSANTNIEWKSLSESPLSSSISDISKPRELKTTCKGDMVVVGSLAGSPSSDTSDILKDVASSCPDDDWEQDFDVDITEEDLKKAQEAVKNITNKSPLKELYKTADDHEEEDWESWE</sequence>
<dbReference type="PANTHER" id="PTHR16019:SF5">
    <property type="entry name" value="BSD DOMAIN-CONTAINING PROTEIN 1"/>
    <property type="match status" value="1"/>
</dbReference>
<keyword evidence="4" id="KW-1185">Reference proteome</keyword>
<gene>
    <name evidence="3" type="ORF">SPHA_68061</name>
</gene>
<dbReference type="OrthoDB" id="73788at2759"/>
<feature type="compositionally biased region" description="Basic and acidic residues" evidence="1">
    <location>
        <begin position="521"/>
        <end position="530"/>
    </location>
</feature>
<comment type="caution">
    <text evidence="3">The sequence shown here is derived from an EMBL/GenBank/DDBJ whole genome shotgun (WGS) entry which is preliminary data.</text>
</comment>
<feature type="region of interest" description="Disordered" evidence="1">
    <location>
        <begin position="519"/>
        <end position="541"/>
    </location>
</feature>
<dbReference type="Pfam" id="PF03909">
    <property type="entry name" value="BSD"/>
    <property type="match status" value="1"/>
</dbReference>
<proteinExistence type="predicted"/>
<reference evidence="3" key="1">
    <citation type="submission" date="2021-01" db="EMBL/GenBank/DDBJ databases">
        <authorList>
            <person name="Li R."/>
            <person name="Bekaert M."/>
        </authorList>
    </citation>
    <scope>NUCLEOTIDE SEQUENCE</scope>
    <source>
        <strain evidence="3">Farmed</strain>
    </source>
</reference>
<dbReference type="PANTHER" id="PTHR16019">
    <property type="entry name" value="SYNAPSE-ASSOCIATED PROTEIN"/>
    <property type="match status" value="1"/>
</dbReference>
<dbReference type="InterPro" id="IPR005607">
    <property type="entry name" value="BSD_dom"/>
</dbReference>
<organism evidence="3 4">
    <name type="scientific">Acanthosepion pharaonis</name>
    <name type="common">Pharaoh cuttlefish</name>
    <name type="synonym">Sepia pharaonis</name>
    <dbReference type="NCBI Taxonomy" id="158019"/>
    <lineage>
        <taxon>Eukaryota</taxon>
        <taxon>Metazoa</taxon>
        <taxon>Spiralia</taxon>
        <taxon>Lophotrochozoa</taxon>
        <taxon>Mollusca</taxon>
        <taxon>Cephalopoda</taxon>
        <taxon>Coleoidea</taxon>
        <taxon>Decapodiformes</taxon>
        <taxon>Sepiida</taxon>
        <taxon>Sepiina</taxon>
        <taxon>Sepiidae</taxon>
        <taxon>Acanthosepion</taxon>
    </lineage>
</organism>
<dbReference type="EMBL" id="CAHIKZ030004937">
    <property type="protein sequence ID" value="CAE1317514.1"/>
    <property type="molecule type" value="Genomic_DNA"/>
</dbReference>
<feature type="compositionally biased region" description="Acidic residues" evidence="1">
    <location>
        <begin position="531"/>
        <end position="541"/>
    </location>
</feature>
<dbReference type="SMART" id="SM00751">
    <property type="entry name" value="BSD"/>
    <property type="match status" value="1"/>
</dbReference>
<dbReference type="SUPFAM" id="SSF140383">
    <property type="entry name" value="BSD domain-like"/>
    <property type="match status" value="1"/>
</dbReference>
<dbReference type="Gene3D" id="1.10.3970.10">
    <property type="entry name" value="BSD domain"/>
    <property type="match status" value="1"/>
</dbReference>